<dbReference type="Gramene" id="KRH48303">
    <property type="protein sequence ID" value="KRH48303"/>
    <property type="gene ID" value="GLYMA_07G081200"/>
</dbReference>
<keyword evidence="3 5" id="KW-0175">Coiled coil</keyword>
<evidence type="ECO:0000256" key="1">
    <source>
        <dbReference type="ARBA" id="ARBA00004123"/>
    </source>
</evidence>
<dbReference type="GO" id="GO:0000445">
    <property type="term" value="C:THO complex part of transcription export complex"/>
    <property type="evidence" value="ECO:0000318"/>
    <property type="project" value="GO_Central"/>
</dbReference>
<gene>
    <name evidence="6" type="ORF">GLYMA_07G081200</name>
</gene>
<name>A0A0R0JBL2_SOYBN</name>
<keyword evidence="4" id="KW-0539">Nucleus</keyword>
<comment type="similarity">
    <text evidence="2">Belongs to the THOC7 family.</text>
</comment>
<dbReference type="EMBL" id="CM000840">
    <property type="protein sequence ID" value="KRH48303.1"/>
    <property type="molecule type" value="Genomic_DNA"/>
</dbReference>
<dbReference type="SMR" id="A0A0R0JBL2"/>
<evidence type="ECO:0000313" key="7">
    <source>
        <dbReference type="EnsemblPlants" id="KRH48303"/>
    </source>
</evidence>
<feature type="coiled-coil region" evidence="5">
    <location>
        <begin position="98"/>
        <end position="132"/>
    </location>
</feature>
<dbReference type="InParanoid" id="A0A0R0JBL2"/>
<dbReference type="Proteomes" id="UP000008827">
    <property type="component" value="Chromosome 7"/>
</dbReference>
<dbReference type="AlphaFoldDB" id="A0A0R0JBL2"/>
<evidence type="ECO:0000313" key="6">
    <source>
        <dbReference type="EMBL" id="KRH48303.1"/>
    </source>
</evidence>
<keyword evidence="8" id="KW-1185">Reference proteome</keyword>
<sequence>MLGKMRKVSTRGDSVAANYAFSPSEDDVIMKHRLLTRTTTTRGDPPLKKLQKKFTSFVSEVDKDKDNNYNDCEKLARAFLQELMTFEILFLKSKAILKEEMNHQILQAQDDIEDLNKQLKESKVERRHKEESETMKVILELENEISALDAENTAGSRLLELRKKQFALL</sequence>
<comment type="subcellular location">
    <subcellularLocation>
        <location evidence="1">Nucleus</location>
    </subcellularLocation>
</comment>
<dbReference type="PANTHER" id="PTHR23405">
    <property type="entry name" value="MAINTENANCE OF KILLER 16 MAK16 PROTEIN-RELATED"/>
    <property type="match status" value="1"/>
</dbReference>
<reference evidence="7" key="2">
    <citation type="submission" date="2018-02" db="UniProtKB">
        <authorList>
            <consortium name="EnsemblPlants"/>
        </authorList>
    </citation>
    <scope>IDENTIFICATION</scope>
    <source>
        <strain evidence="7">Williams 82</strain>
    </source>
</reference>
<dbReference type="Pfam" id="PF05615">
    <property type="entry name" value="THOC7"/>
    <property type="match status" value="1"/>
</dbReference>
<dbReference type="OMA" id="KHGTEDA"/>
<dbReference type="InterPro" id="IPR008501">
    <property type="entry name" value="THOC7/Mft1"/>
</dbReference>
<proteinExistence type="inferred from homology"/>
<evidence type="ECO:0000256" key="2">
    <source>
        <dbReference type="ARBA" id="ARBA00006482"/>
    </source>
</evidence>
<reference evidence="6 7" key="1">
    <citation type="journal article" date="2010" name="Nature">
        <title>Genome sequence of the palaeopolyploid soybean.</title>
        <authorList>
            <person name="Schmutz J."/>
            <person name="Cannon S.B."/>
            <person name="Schlueter J."/>
            <person name="Ma J."/>
            <person name="Mitros T."/>
            <person name="Nelson W."/>
            <person name="Hyten D.L."/>
            <person name="Song Q."/>
            <person name="Thelen J.J."/>
            <person name="Cheng J."/>
            <person name="Xu D."/>
            <person name="Hellsten U."/>
            <person name="May G.D."/>
            <person name="Yu Y."/>
            <person name="Sakurai T."/>
            <person name="Umezawa T."/>
            <person name="Bhattacharyya M.K."/>
            <person name="Sandhu D."/>
            <person name="Valliyodan B."/>
            <person name="Lindquist E."/>
            <person name="Peto M."/>
            <person name="Grant D."/>
            <person name="Shu S."/>
            <person name="Goodstein D."/>
            <person name="Barry K."/>
            <person name="Futrell-Griggs M."/>
            <person name="Abernathy B."/>
            <person name="Du J."/>
            <person name="Tian Z."/>
            <person name="Zhu L."/>
            <person name="Gill N."/>
            <person name="Joshi T."/>
            <person name="Libault M."/>
            <person name="Sethuraman A."/>
            <person name="Zhang X.-C."/>
            <person name="Shinozaki K."/>
            <person name="Nguyen H.T."/>
            <person name="Wing R.A."/>
            <person name="Cregan P."/>
            <person name="Specht J."/>
            <person name="Grimwood J."/>
            <person name="Rokhsar D."/>
            <person name="Stacey G."/>
            <person name="Shoemaker R.C."/>
            <person name="Jackson S.A."/>
        </authorList>
    </citation>
    <scope>NUCLEOTIDE SEQUENCE</scope>
    <source>
        <strain evidence="7">cv. Williams 82</strain>
        <tissue evidence="6">Callus</tissue>
    </source>
</reference>
<evidence type="ECO:0000256" key="5">
    <source>
        <dbReference type="SAM" id="Coils"/>
    </source>
</evidence>
<evidence type="ECO:0000256" key="3">
    <source>
        <dbReference type="ARBA" id="ARBA00023054"/>
    </source>
</evidence>
<dbReference type="EnsemblPlants" id="KRH48303">
    <property type="protein sequence ID" value="KRH48303"/>
    <property type="gene ID" value="GLYMA_07G081200"/>
</dbReference>
<dbReference type="PANTHER" id="PTHR23405:SF5">
    <property type="entry name" value="THO COMPLEX SUBUNIT 7 HOMOLOG"/>
    <property type="match status" value="1"/>
</dbReference>
<dbReference type="STRING" id="3847.A0A0R0JBL2"/>
<evidence type="ECO:0000256" key="4">
    <source>
        <dbReference type="ARBA" id="ARBA00023242"/>
    </source>
</evidence>
<dbReference type="GO" id="GO:0006397">
    <property type="term" value="P:mRNA processing"/>
    <property type="evidence" value="ECO:0007669"/>
    <property type="project" value="InterPro"/>
</dbReference>
<organism evidence="6">
    <name type="scientific">Glycine max</name>
    <name type="common">Soybean</name>
    <name type="synonym">Glycine hispida</name>
    <dbReference type="NCBI Taxonomy" id="3847"/>
    <lineage>
        <taxon>Eukaryota</taxon>
        <taxon>Viridiplantae</taxon>
        <taxon>Streptophyta</taxon>
        <taxon>Embryophyta</taxon>
        <taxon>Tracheophyta</taxon>
        <taxon>Spermatophyta</taxon>
        <taxon>Magnoliopsida</taxon>
        <taxon>eudicotyledons</taxon>
        <taxon>Gunneridae</taxon>
        <taxon>Pentapetalae</taxon>
        <taxon>rosids</taxon>
        <taxon>fabids</taxon>
        <taxon>Fabales</taxon>
        <taxon>Fabaceae</taxon>
        <taxon>Papilionoideae</taxon>
        <taxon>50 kb inversion clade</taxon>
        <taxon>NPAAA clade</taxon>
        <taxon>indigoferoid/millettioid clade</taxon>
        <taxon>Phaseoleae</taxon>
        <taxon>Glycine</taxon>
        <taxon>Glycine subgen. Soja</taxon>
    </lineage>
</organism>
<dbReference type="GO" id="GO:0006406">
    <property type="term" value="P:mRNA export from nucleus"/>
    <property type="evidence" value="ECO:0000318"/>
    <property type="project" value="GO_Central"/>
</dbReference>
<reference evidence="6" key="3">
    <citation type="submission" date="2018-07" db="EMBL/GenBank/DDBJ databases">
        <title>WGS assembly of Glycine max.</title>
        <authorList>
            <person name="Schmutz J."/>
            <person name="Cannon S."/>
            <person name="Schlueter J."/>
            <person name="Ma J."/>
            <person name="Mitros T."/>
            <person name="Nelson W."/>
            <person name="Hyten D."/>
            <person name="Song Q."/>
            <person name="Thelen J."/>
            <person name="Cheng J."/>
            <person name="Xu D."/>
            <person name="Hellsten U."/>
            <person name="May G."/>
            <person name="Yu Y."/>
            <person name="Sakurai T."/>
            <person name="Umezawa T."/>
            <person name="Bhattacharyya M."/>
            <person name="Sandhu D."/>
            <person name="Valliyodan B."/>
            <person name="Lindquist E."/>
            <person name="Peto M."/>
            <person name="Grant D."/>
            <person name="Shu S."/>
            <person name="Goodstein D."/>
            <person name="Barry K."/>
            <person name="Futrell-Griggs M."/>
            <person name="Abernathy B."/>
            <person name="Du J."/>
            <person name="Tian Z."/>
            <person name="Zhu L."/>
            <person name="Gill N."/>
            <person name="Joshi T."/>
            <person name="Libault M."/>
            <person name="Sethuraman A."/>
            <person name="Zhang X."/>
            <person name="Shinozaki K."/>
            <person name="Nguyen H."/>
            <person name="Wing R."/>
            <person name="Cregan P."/>
            <person name="Specht J."/>
            <person name="Grimwood J."/>
            <person name="Rokhsar D."/>
            <person name="Stacey G."/>
            <person name="Shoemaker R."/>
            <person name="Jackson S."/>
        </authorList>
    </citation>
    <scope>NUCLEOTIDE SEQUENCE</scope>
    <source>
        <tissue evidence="6">Callus</tissue>
    </source>
</reference>
<evidence type="ECO:0000313" key="8">
    <source>
        <dbReference type="Proteomes" id="UP000008827"/>
    </source>
</evidence>
<protein>
    <submittedName>
        <fullName evidence="6 7">Uncharacterized protein</fullName>
    </submittedName>
</protein>
<accession>A0A0R0JBL2</accession>